<evidence type="ECO:0000256" key="6">
    <source>
        <dbReference type="ARBA" id="ARBA00022989"/>
    </source>
</evidence>
<dbReference type="EMBL" id="FUZZ01000001">
    <property type="protein sequence ID" value="SKC97303.1"/>
    <property type="molecule type" value="Genomic_DNA"/>
</dbReference>
<feature type="transmembrane region" description="Helical" evidence="8">
    <location>
        <begin position="197"/>
        <end position="220"/>
    </location>
</feature>
<dbReference type="Pfam" id="PF09721">
    <property type="entry name" value="Exosortase_EpsH"/>
    <property type="match status" value="1"/>
</dbReference>
<feature type="transmembrane region" description="Helical" evidence="8">
    <location>
        <begin position="282"/>
        <end position="299"/>
    </location>
</feature>
<keyword evidence="7 8" id="KW-0472">Membrane</keyword>
<feature type="transmembrane region" description="Helical" evidence="8">
    <location>
        <begin position="133"/>
        <end position="151"/>
    </location>
</feature>
<feature type="transmembrane region" description="Helical" evidence="8">
    <location>
        <begin position="108"/>
        <end position="126"/>
    </location>
</feature>
<evidence type="ECO:0000313" key="9">
    <source>
        <dbReference type="EMBL" id="SKC97303.1"/>
    </source>
</evidence>
<evidence type="ECO:0000256" key="4">
    <source>
        <dbReference type="ARBA" id="ARBA00022692"/>
    </source>
</evidence>
<dbReference type="NCBIfam" id="TIGR04476">
    <property type="entry name" value="exosort_XrtN"/>
    <property type="match status" value="1"/>
</dbReference>
<name>A0A1T5NAP2_9BACT</name>
<dbReference type="STRING" id="393003.SAMN05660461_0884"/>
<feature type="transmembrane region" description="Helical" evidence="8">
    <location>
        <begin position="68"/>
        <end position="96"/>
    </location>
</feature>
<gene>
    <name evidence="9" type="ORF">SAMN05660461_0884</name>
</gene>
<evidence type="ECO:0000256" key="7">
    <source>
        <dbReference type="ARBA" id="ARBA00023136"/>
    </source>
</evidence>
<feature type="transmembrane region" description="Helical" evidence="8">
    <location>
        <begin position="38"/>
        <end position="56"/>
    </location>
</feature>
<dbReference type="AlphaFoldDB" id="A0A1T5NAP2"/>
<feature type="transmembrane region" description="Helical" evidence="8">
    <location>
        <begin position="171"/>
        <end position="190"/>
    </location>
</feature>
<dbReference type="InterPro" id="IPR019127">
    <property type="entry name" value="Exosortase"/>
</dbReference>
<keyword evidence="3" id="KW-0645">Protease</keyword>
<dbReference type="GO" id="GO:0008233">
    <property type="term" value="F:peptidase activity"/>
    <property type="evidence" value="ECO:0007669"/>
    <property type="project" value="UniProtKB-KW"/>
</dbReference>
<keyword evidence="10" id="KW-1185">Reference proteome</keyword>
<feature type="transmembrane region" description="Helical" evidence="8">
    <location>
        <begin position="240"/>
        <end position="261"/>
    </location>
</feature>
<organism evidence="9 10">
    <name type="scientific">Chitinophaga ginsengisegetis</name>
    <dbReference type="NCBI Taxonomy" id="393003"/>
    <lineage>
        <taxon>Bacteria</taxon>
        <taxon>Pseudomonadati</taxon>
        <taxon>Bacteroidota</taxon>
        <taxon>Chitinophagia</taxon>
        <taxon>Chitinophagales</taxon>
        <taxon>Chitinophagaceae</taxon>
        <taxon>Chitinophaga</taxon>
    </lineage>
</organism>
<protein>
    <submittedName>
        <fullName evidence="9">Exosortase N</fullName>
    </submittedName>
</protein>
<accession>A0A1T5NAP2</accession>
<dbReference type="RefSeq" id="WP_159454181.1">
    <property type="nucleotide sequence ID" value="NZ_FUZZ01000001.1"/>
</dbReference>
<proteinExistence type="predicted"/>
<keyword evidence="5" id="KW-0378">Hydrolase</keyword>
<reference evidence="9 10" key="1">
    <citation type="submission" date="2017-02" db="EMBL/GenBank/DDBJ databases">
        <authorList>
            <person name="Peterson S.W."/>
        </authorList>
    </citation>
    <scope>NUCLEOTIDE SEQUENCE [LARGE SCALE GENOMIC DNA]</scope>
    <source>
        <strain evidence="9 10">DSM 18108</strain>
    </source>
</reference>
<feature type="transmembrane region" description="Helical" evidence="8">
    <location>
        <begin position="16"/>
        <end position="32"/>
    </location>
</feature>
<sequence length="446" mass="50143">MLTLPHTRILNKGTKLPALLLAVYTVLGILQLQHYFSWKSTFFILCIIAMGVVLKVDRSRPCSMRCGWIALFFLLLSWQIPVLTFRYATLITALFFVTEFFFGRLQTLTFITAALIAPAIDFVVNVFSFPIRLWLTGVAGNILAGINPQVTTTGNMILLGNNEFSVDPACMGLQMMLTSLLCGVMLIALYQRRYQKVLPLTGIVVVLVVIAGLNIIANLFRIILLVQFALPPETMAHDAMGIATLLIYVILPLLPGIKWILQRYGKVKPAYNGVQPIPLYGWLLHVVLAAGIIGGHFFMTPKSTASGEMDQQVKRLSGYSYAVLDDHIIKQTKDNALLYVKGIPGFYFTDHQPMICWKGSGFGFYKIQEATIQGAKVYTAELKKENSTLYTAWWYESRTRRSSSQLEWRWDALCSGNNYYLVNITVEDKSLLGPEIRALLHTHLIQ</sequence>
<evidence type="ECO:0000256" key="2">
    <source>
        <dbReference type="ARBA" id="ARBA00022475"/>
    </source>
</evidence>
<dbReference type="NCBIfam" id="TIGR04178">
    <property type="entry name" value="exo_archaeo"/>
    <property type="match status" value="1"/>
</dbReference>
<dbReference type="InterPro" id="IPR026392">
    <property type="entry name" value="Exo/Archaeosortase_dom"/>
</dbReference>
<dbReference type="Proteomes" id="UP000190166">
    <property type="component" value="Unassembled WGS sequence"/>
</dbReference>
<dbReference type="InterPro" id="IPR031006">
    <property type="entry name" value="Exosort_XrtN"/>
</dbReference>
<evidence type="ECO:0000256" key="3">
    <source>
        <dbReference type="ARBA" id="ARBA00022670"/>
    </source>
</evidence>
<dbReference type="GO" id="GO:0005886">
    <property type="term" value="C:plasma membrane"/>
    <property type="evidence" value="ECO:0007669"/>
    <property type="project" value="UniProtKB-SubCell"/>
</dbReference>
<evidence type="ECO:0000256" key="5">
    <source>
        <dbReference type="ARBA" id="ARBA00022801"/>
    </source>
</evidence>
<evidence type="ECO:0000313" key="10">
    <source>
        <dbReference type="Proteomes" id="UP000190166"/>
    </source>
</evidence>
<evidence type="ECO:0000256" key="1">
    <source>
        <dbReference type="ARBA" id="ARBA00004651"/>
    </source>
</evidence>
<keyword evidence="6 8" id="KW-1133">Transmembrane helix</keyword>
<comment type="subcellular location">
    <subcellularLocation>
        <location evidence="1">Cell membrane</location>
        <topology evidence="1">Multi-pass membrane protein</topology>
    </subcellularLocation>
</comment>
<dbReference type="GO" id="GO:0006508">
    <property type="term" value="P:proteolysis"/>
    <property type="evidence" value="ECO:0007669"/>
    <property type="project" value="UniProtKB-KW"/>
</dbReference>
<evidence type="ECO:0000256" key="8">
    <source>
        <dbReference type="SAM" id="Phobius"/>
    </source>
</evidence>
<keyword evidence="2" id="KW-1003">Cell membrane</keyword>
<keyword evidence="4 8" id="KW-0812">Transmembrane</keyword>